<reference evidence="1 2" key="1">
    <citation type="submission" date="2019-06" db="EMBL/GenBank/DDBJ databases">
        <title>Genomics analysis of Aphanomyces spp. identifies a new class of oomycete effector associated with host adaptation.</title>
        <authorList>
            <person name="Gaulin E."/>
        </authorList>
    </citation>
    <scope>NUCLEOTIDE SEQUENCE [LARGE SCALE GENOMIC DNA]</scope>
    <source>
        <strain evidence="1 2">E</strain>
    </source>
</reference>
<dbReference type="VEuPathDB" id="FungiDB:H257_14327"/>
<proteinExistence type="predicted"/>
<evidence type="ECO:0000313" key="1">
    <source>
        <dbReference type="EMBL" id="KAF0701920.1"/>
    </source>
</evidence>
<name>A0A6A4YZA3_APHAT</name>
<dbReference type="Proteomes" id="UP000469452">
    <property type="component" value="Unassembled WGS sequence"/>
</dbReference>
<organism evidence="1 2">
    <name type="scientific">Aphanomyces astaci</name>
    <name type="common">Crayfish plague agent</name>
    <dbReference type="NCBI Taxonomy" id="112090"/>
    <lineage>
        <taxon>Eukaryota</taxon>
        <taxon>Sar</taxon>
        <taxon>Stramenopiles</taxon>
        <taxon>Oomycota</taxon>
        <taxon>Saprolegniomycetes</taxon>
        <taxon>Saprolegniales</taxon>
        <taxon>Verrucalvaceae</taxon>
        <taxon>Aphanomyces</taxon>
    </lineage>
</organism>
<accession>A0A6A4YZA3</accession>
<dbReference type="EMBL" id="VJMI01021358">
    <property type="protein sequence ID" value="KAF0701920.1"/>
    <property type="molecule type" value="Genomic_DNA"/>
</dbReference>
<evidence type="ECO:0000313" key="2">
    <source>
        <dbReference type="Proteomes" id="UP000469452"/>
    </source>
</evidence>
<protein>
    <recommendedName>
        <fullName evidence="3">Core-binding (CB) domain-containing protein</fullName>
    </recommendedName>
</protein>
<evidence type="ECO:0008006" key="3">
    <source>
        <dbReference type="Google" id="ProtNLM"/>
    </source>
</evidence>
<gene>
    <name evidence="1" type="ORF">AaE_016237</name>
</gene>
<comment type="caution">
    <text evidence="1">The sequence shown here is derived from an EMBL/GenBank/DDBJ whole genome shotgun (WGS) entry which is preliminary data.</text>
</comment>
<dbReference type="AlphaFoldDB" id="A0A6A4YZA3"/>
<sequence>MLTPIGSIDFTVFTYDHFLLFIQWAFQNTSNKPGTLASYRSAIKDYYKQQGVAVPREYDEDMKDLFQGMNGHWDIPCTKLSVLSLFSSSMVDLHIFFVTVVESDVSLKVDANYFV</sequence>